<evidence type="ECO:0000256" key="1">
    <source>
        <dbReference type="SAM" id="Phobius"/>
    </source>
</evidence>
<feature type="transmembrane region" description="Helical" evidence="1">
    <location>
        <begin position="51"/>
        <end position="69"/>
    </location>
</feature>
<proteinExistence type="predicted"/>
<organism evidence="3 4">
    <name type="scientific">Litorisediminicola beolgyonensis</name>
    <dbReference type="NCBI Taxonomy" id="1173614"/>
    <lineage>
        <taxon>Bacteria</taxon>
        <taxon>Pseudomonadati</taxon>
        <taxon>Pseudomonadota</taxon>
        <taxon>Alphaproteobacteria</taxon>
        <taxon>Rhodobacterales</taxon>
        <taxon>Paracoccaceae</taxon>
        <taxon>Litorisediminicola</taxon>
    </lineage>
</organism>
<keyword evidence="3" id="KW-0012">Acyltransferase</keyword>
<dbReference type="Proteomes" id="UP001597135">
    <property type="component" value="Unassembled WGS sequence"/>
</dbReference>
<dbReference type="EMBL" id="JBHTMU010000061">
    <property type="protein sequence ID" value="MFD1344661.1"/>
    <property type="molecule type" value="Genomic_DNA"/>
</dbReference>
<dbReference type="PANTHER" id="PTHR23028:SF53">
    <property type="entry name" value="ACYL_TRANSF_3 DOMAIN-CONTAINING PROTEIN"/>
    <property type="match status" value="1"/>
</dbReference>
<keyword evidence="1" id="KW-0472">Membrane</keyword>
<feature type="transmembrane region" description="Helical" evidence="1">
    <location>
        <begin position="12"/>
        <end position="31"/>
    </location>
</feature>
<dbReference type="PANTHER" id="PTHR23028">
    <property type="entry name" value="ACETYLTRANSFERASE"/>
    <property type="match status" value="1"/>
</dbReference>
<protein>
    <submittedName>
        <fullName evidence="3">Acyltransferase family protein</fullName>
        <ecNumber evidence="3">2.3.-.-</ecNumber>
    </submittedName>
</protein>
<feature type="transmembrane region" description="Helical" evidence="1">
    <location>
        <begin position="90"/>
        <end position="109"/>
    </location>
</feature>
<gene>
    <name evidence="3" type="ORF">ACFQ4E_19685</name>
</gene>
<evidence type="ECO:0000313" key="4">
    <source>
        <dbReference type="Proteomes" id="UP001597135"/>
    </source>
</evidence>
<reference evidence="4" key="1">
    <citation type="journal article" date="2019" name="Int. J. Syst. Evol. Microbiol.">
        <title>The Global Catalogue of Microorganisms (GCM) 10K type strain sequencing project: providing services to taxonomists for standard genome sequencing and annotation.</title>
        <authorList>
            <consortium name="The Broad Institute Genomics Platform"/>
            <consortium name="The Broad Institute Genome Sequencing Center for Infectious Disease"/>
            <person name="Wu L."/>
            <person name="Ma J."/>
        </authorList>
    </citation>
    <scope>NUCLEOTIDE SEQUENCE [LARGE SCALE GENOMIC DNA]</scope>
    <source>
        <strain evidence="4">CCUG 62953</strain>
    </source>
</reference>
<dbReference type="InterPro" id="IPR002656">
    <property type="entry name" value="Acyl_transf_3_dom"/>
</dbReference>
<dbReference type="InterPro" id="IPR050879">
    <property type="entry name" value="Acyltransferase_3"/>
</dbReference>
<evidence type="ECO:0000313" key="3">
    <source>
        <dbReference type="EMBL" id="MFD1344661.1"/>
    </source>
</evidence>
<sequence>MTLGDRAVGRDNHFTLIRLLAATGVLVSHAFPLADGRDRPWREPLLELTGIPLGNHCVFVFFAISGFYVTRSFDQRRSVPEYVSARLLRLYPALAVNLGLTVLVLGLWVTTAPPGIYWDTAARFLETNLTFRFGAQMTLPGVFETAPWGPPVNNVLWSLYYEIVCYGAVLLVGMIGLFRTEGGLRIASLVAVALCLWGGEEMRLTWVGLPFAYGAALYAWRDRVPMWPLAVLALGGAAALAQGTALYLPLLQATLAYGVLVAGLWPAPRLLPFNRLGDYSYGVYIYAWPLQQLSLTHLGAETPGGVIAIALPLALLCAVASWHLVERPALGLRRPARRKERPA</sequence>
<feature type="transmembrane region" description="Helical" evidence="1">
    <location>
        <begin position="227"/>
        <end position="248"/>
    </location>
</feature>
<evidence type="ECO:0000259" key="2">
    <source>
        <dbReference type="Pfam" id="PF01757"/>
    </source>
</evidence>
<keyword evidence="1" id="KW-0812">Transmembrane</keyword>
<dbReference type="RefSeq" id="WP_386806238.1">
    <property type="nucleotide sequence ID" value="NZ_JBHTMU010000061.1"/>
</dbReference>
<feature type="transmembrane region" description="Helical" evidence="1">
    <location>
        <begin position="306"/>
        <end position="325"/>
    </location>
</feature>
<keyword evidence="3" id="KW-0808">Transferase</keyword>
<dbReference type="Pfam" id="PF01757">
    <property type="entry name" value="Acyl_transf_3"/>
    <property type="match status" value="1"/>
</dbReference>
<dbReference type="EC" id="2.3.-.-" evidence="3"/>
<dbReference type="GO" id="GO:0016746">
    <property type="term" value="F:acyltransferase activity"/>
    <property type="evidence" value="ECO:0007669"/>
    <property type="project" value="UniProtKB-KW"/>
</dbReference>
<feature type="transmembrane region" description="Helical" evidence="1">
    <location>
        <begin position="155"/>
        <end position="175"/>
    </location>
</feature>
<keyword evidence="4" id="KW-1185">Reference proteome</keyword>
<accession>A0ABW3ZNC7</accession>
<feature type="domain" description="Acyltransferase 3" evidence="2">
    <location>
        <begin position="15"/>
        <end position="321"/>
    </location>
</feature>
<name>A0ABW3ZNC7_9RHOB</name>
<keyword evidence="1" id="KW-1133">Transmembrane helix</keyword>
<comment type="caution">
    <text evidence="3">The sequence shown here is derived from an EMBL/GenBank/DDBJ whole genome shotgun (WGS) entry which is preliminary data.</text>
</comment>